<dbReference type="InParanoid" id="J4H4V6"/>
<feature type="compositionally biased region" description="Basic and acidic residues" evidence="1">
    <location>
        <begin position="348"/>
        <end position="362"/>
    </location>
</feature>
<dbReference type="InterPro" id="IPR018800">
    <property type="entry name" value="PRCC"/>
</dbReference>
<gene>
    <name evidence="2" type="ORF">FIBRA_07884</name>
</gene>
<evidence type="ECO:0000313" key="3">
    <source>
        <dbReference type="Proteomes" id="UP000006352"/>
    </source>
</evidence>
<reference evidence="2 3" key="1">
    <citation type="journal article" date="2012" name="Appl. Environ. Microbiol.">
        <title>Short-read sequencing for genomic analysis of the brown rot fungus Fibroporia radiculosa.</title>
        <authorList>
            <person name="Tang J.D."/>
            <person name="Perkins A.D."/>
            <person name="Sonstegard T.S."/>
            <person name="Schroeder S.G."/>
            <person name="Burgess S.C."/>
            <person name="Diehl S.V."/>
        </authorList>
    </citation>
    <scope>NUCLEOTIDE SEQUENCE [LARGE SCALE GENOMIC DNA]</scope>
    <source>
        <strain evidence="2 3">TFFH 294</strain>
    </source>
</reference>
<evidence type="ECO:0008006" key="4">
    <source>
        <dbReference type="Google" id="ProtNLM"/>
    </source>
</evidence>
<protein>
    <recommendedName>
        <fullName evidence="4">KOW domain-containing protein</fullName>
    </recommendedName>
</protein>
<feature type="region of interest" description="Disordered" evidence="1">
    <location>
        <begin position="337"/>
        <end position="372"/>
    </location>
</feature>
<dbReference type="Proteomes" id="UP000006352">
    <property type="component" value="Unassembled WGS sequence"/>
</dbReference>
<dbReference type="AlphaFoldDB" id="J4H4V6"/>
<dbReference type="OrthoDB" id="359154at2759"/>
<dbReference type="RefSeq" id="XP_012184937.1">
    <property type="nucleotide sequence ID" value="XM_012329547.1"/>
</dbReference>
<dbReference type="GeneID" id="24100565"/>
<evidence type="ECO:0000313" key="2">
    <source>
        <dbReference type="EMBL" id="CCM05654.1"/>
    </source>
</evidence>
<proteinExistence type="predicted"/>
<dbReference type="STRING" id="599839.J4H4V6"/>
<dbReference type="Pfam" id="PF10253">
    <property type="entry name" value="PRCC"/>
    <property type="match status" value="1"/>
</dbReference>
<keyword evidence="3" id="KW-1185">Reference proteome</keyword>
<feature type="compositionally biased region" description="Basic residues" evidence="1">
    <location>
        <begin position="337"/>
        <end position="347"/>
    </location>
</feature>
<organism evidence="2 3">
    <name type="scientific">Fibroporia radiculosa</name>
    <dbReference type="NCBI Taxonomy" id="599839"/>
    <lineage>
        <taxon>Eukaryota</taxon>
        <taxon>Fungi</taxon>
        <taxon>Dikarya</taxon>
        <taxon>Basidiomycota</taxon>
        <taxon>Agaricomycotina</taxon>
        <taxon>Agaricomycetes</taxon>
        <taxon>Polyporales</taxon>
        <taxon>Fibroporiaceae</taxon>
        <taxon>Fibroporia</taxon>
    </lineage>
</organism>
<sequence>MSLTKAQVRNAFASFGFTRDFKHLQPIPRWWKRRDPYTEKPIHFTKPKDRIKYWNIVPGDQVRLLGDPAGTIYQVNMVNKLSNRVMLKTETDSNTSGETDSLKTGKNVPYSRCQLFVGRFEFPPTGDSTEPQTLPVFAKRLATSEPFWDVTRHRFEWSRFAVNTVPRLPHLTIGEKERVYVPWPQTDRPPKVDPTAYDTHADAVAEVTYTPPDLPTYVHSSQPVPVPPPEDKYITAIRRPDEASYDPSQPVEIYLSKELANPHSRAKKQARWQAHQMYKRDLLKKFIEAEMKNLHGRTRREARAEATWKCRHQLEEDRKTELKRRWKNRGAEARLLRKKARKVRKATKQKERLRTLVLKDEPNQFIPQPQAA</sequence>
<evidence type="ECO:0000256" key="1">
    <source>
        <dbReference type="SAM" id="MobiDB-lite"/>
    </source>
</evidence>
<dbReference type="EMBL" id="HE797199">
    <property type="protein sequence ID" value="CCM05654.1"/>
    <property type="molecule type" value="Genomic_DNA"/>
</dbReference>
<accession>J4H4V6</accession>
<name>J4H4V6_9APHY</name>
<dbReference type="HOGENOM" id="CLU_055001_0_0_1"/>